<dbReference type="EMBL" id="CT573071">
    <property type="protein sequence ID" value="CAJ74777.1"/>
    <property type="molecule type" value="Genomic_DNA"/>
</dbReference>
<accession>Q1Q435</accession>
<evidence type="ECO:0000313" key="1">
    <source>
        <dbReference type="EMBL" id="CAJ74777.1"/>
    </source>
</evidence>
<reference evidence="4" key="3">
    <citation type="submission" date="2017-10" db="EMBL/GenBank/DDBJ databases">
        <authorList>
            <person name="Frank J."/>
        </authorList>
    </citation>
    <scope>NUCLEOTIDE SEQUENCE [LARGE SCALE GENOMIC DNA]</scope>
</reference>
<reference evidence="2 5" key="5">
    <citation type="submission" date="2020-02" db="EMBL/GenBank/DDBJ databases">
        <title>Newly sequenced genome of strain CSTR1 showed variability in Candidatus Kuenenia stuttgartiensis genomes.</title>
        <authorList>
            <person name="Ding C."/>
            <person name="Adrian L."/>
        </authorList>
    </citation>
    <scope>NUCLEOTIDE SEQUENCE [LARGE SCALE GENOMIC DNA]</scope>
    <source>
        <strain evidence="2 5">CSTR1</strain>
    </source>
</reference>
<dbReference type="Proteomes" id="UP000501926">
    <property type="component" value="Chromosome"/>
</dbReference>
<dbReference type="Gene3D" id="3.40.50.10690">
    <property type="entry name" value="putative lor/sdh protein like domains"/>
    <property type="match status" value="1"/>
</dbReference>
<dbReference type="AlphaFoldDB" id="Q1Q435"/>
<dbReference type="RefSeq" id="WP_099326901.1">
    <property type="nucleotide sequence ID" value="NZ_CP049055.1"/>
</dbReference>
<evidence type="ECO:0000313" key="5">
    <source>
        <dbReference type="Proteomes" id="UP000501926"/>
    </source>
</evidence>
<reference evidence="3" key="4">
    <citation type="submission" date="2017-10" db="EMBL/GenBank/DDBJ databases">
        <authorList>
            <person name="Banno H."/>
            <person name="Chua N.-H."/>
        </authorList>
    </citation>
    <scope>NUCLEOTIDE SEQUENCE [LARGE SCALE GENOMIC DNA]</scope>
    <source>
        <strain evidence="3">Kuenenia_mbr1_ru-nijmegen</strain>
    </source>
</reference>
<gene>
    <name evidence="2" type="ORF">KsCSTR_25140</name>
    <name evidence="3" type="ORF">KSMBR1_4060</name>
    <name evidence="1" type="ORF">kuste4014</name>
</gene>
<evidence type="ECO:0000313" key="3">
    <source>
        <dbReference type="EMBL" id="SOH06532.1"/>
    </source>
</evidence>
<evidence type="ECO:0000313" key="4">
    <source>
        <dbReference type="Proteomes" id="UP000221734"/>
    </source>
</evidence>
<name>Q1Q435_KUEST</name>
<sequence length="323" mass="35446">MENQHHCEIRKYTPLDLGKISTYSITERQNLSNIHLFAKPTEPTDGIKAFFESLPEILASANLRKVIDAIVLARQNKRPVVMSFGAHVIKCGLSPLIIDLMKRNIITALAMNGAAAIHDYEISLIGATSEDVAESLRDGSFGMTKETPEAFQIASSRGATEGIGLGRAMGEKIIADNKAYTDLSLLAWSAKLDIPSTVHVAFGTDTIYMHPNISGKDMGESSHIDFRILASIVSDLEGGVWLNVGSAVIMPEVFLKALTIARNVGNKVENFVTVNMDMIQHYRPQTNVLKRPTRTGYALTGHHEIMFPLLRMGILSRLGSENE</sequence>
<reference evidence="1" key="2">
    <citation type="submission" date="2006-01" db="EMBL/GenBank/DDBJ databases">
        <authorList>
            <person name="Genoscope"/>
        </authorList>
    </citation>
    <scope>NUCLEOTIDE SEQUENCE</scope>
</reference>
<dbReference type="EMBL" id="LT934425">
    <property type="protein sequence ID" value="SOH06532.1"/>
    <property type="molecule type" value="Genomic_DNA"/>
</dbReference>
<dbReference type="OrthoDB" id="9780825at2"/>
<reference evidence="1" key="1">
    <citation type="journal article" date="2006" name="Nature">
        <title>Deciphering the evolution and metabolism of an anammox bacterium from a community genome.</title>
        <authorList>
            <person name="Strous M."/>
            <person name="Pelletier E."/>
            <person name="Mangenot S."/>
            <person name="Rattei T."/>
            <person name="Lehner A."/>
            <person name="Taylor M.W."/>
            <person name="Horn M."/>
            <person name="Daims H."/>
            <person name="Bartol-Mavel D."/>
            <person name="Wincker P."/>
            <person name="Barbe V."/>
            <person name="Fonknechten N."/>
            <person name="Vallenet D."/>
            <person name="Segurens B."/>
            <person name="Schenowitz-Truong C."/>
            <person name="Medigue C."/>
            <person name="Collingro A."/>
            <person name="Snel B."/>
            <person name="Dutilh B.E."/>
            <person name="OpDenCamp H.J.M."/>
            <person name="vanDerDrift C."/>
            <person name="Cirpus I."/>
            <person name="vanDePas-Schoonen K.T."/>
            <person name="Harhangi H.R."/>
            <person name="vanNiftrik L."/>
            <person name="Schmid M."/>
            <person name="Keltjens J."/>
            <person name="vanDeVossenberg J."/>
            <person name="Kartal B."/>
            <person name="Meier H."/>
            <person name="Frishman D."/>
            <person name="Huynen M.A."/>
            <person name="Mewes H."/>
            <person name="Weissenbach J."/>
            <person name="Jetten M.S.M."/>
            <person name="Wagner M."/>
            <person name="LePaslier D."/>
        </authorList>
    </citation>
    <scope>NUCLEOTIDE SEQUENCE</scope>
</reference>
<proteinExistence type="predicted"/>
<keyword evidence="4" id="KW-1185">Reference proteome</keyword>
<organism evidence="1">
    <name type="scientific">Kuenenia stuttgartiensis</name>
    <dbReference type="NCBI Taxonomy" id="174633"/>
    <lineage>
        <taxon>Bacteria</taxon>
        <taxon>Pseudomonadati</taxon>
        <taxon>Planctomycetota</taxon>
        <taxon>Candidatus Brocadiia</taxon>
        <taxon>Candidatus Brocadiales</taxon>
        <taxon>Candidatus Brocadiaceae</taxon>
        <taxon>Candidatus Kuenenia</taxon>
    </lineage>
</organism>
<protein>
    <recommendedName>
        <fullName evidence="6">Deoxyhypusine synthase</fullName>
    </recommendedName>
</protein>
<dbReference type="KEGG" id="kst:KSMBR1_4060"/>
<evidence type="ECO:0008006" key="6">
    <source>
        <dbReference type="Google" id="ProtNLM"/>
    </source>
</evidence>
<evidence type="ECO:0000313" key="2">
    <source>
        <dbReference type="EMBL" id="QII11893.1"/>
    </source>
</evidence>
<dbReference type="Proteomes" id="UP000221734">
    <property type="component" value="Chromosome Kuenenia_stuttgartiensis_MBR1"/>
</dbReference>
<dbReference type="EMBL" id="CP049055">
    <property type="protein sequence ID" value="QII11893.1"/>
    <property type="molecule type" value="Genomic_DNA"/>
</dbReference>